<evidence type="ECO:0000256" key="18">
    <source>
        <dbReference type="ARBA" id="ARBA00023242"/>
    </source>
</evidence>
<evidence type="ECO:0000256" key="11">
    <source>
        <dbReference type="ARBA" id="ARBA00022723"/>
    </source>
</evidence>
<keyword evidence="16" id="KW-0007">Acetylation</keyword>
<dbReference type="GO" id="GO:0000289">
    <property type="term" value="P:nuclear-transcribed mRNA poly(A) tail shortening"/>
    <property type="evidence" value="ECO:0007669"/>
    <property type="project" value="TreeGrafter"/>
</dbReference>
<gene>
    <name evidence="23" type="primary">Parn</name>
    <name evidence="23" type="ORF">AMAGUI_R14590</name>
</gene>
<dbReference type="InterPro" id="IPR006941">
    <property type="entry name" value="RNase_CAF1"/>
</dbReference>
<feature type="non-terminal residue" evidence="23">
    <location>
        <position position="623"/>
    </location>
</feature>
<keyword evidence="9" id="KW-0597">Phosphoprotein</keyword>
<organism evidence="23 24">
    <name type="scientific">Amazona guildingii</name>
    <dbReference type="NCBI Taxonomy" id="175529"/>
    <lineage>
        <taxon>Eukaryota</taxon>
        <taxon>Metazoa</taxon>
        <taxon>Chordata</taxon>
        <taxon>Craniata</taxon>
        <taxon>Vertebrata</taxon>
        <taxon>Euteleostomi</taxon>
        <taxon>Archelosauria</taxon>
        <taxon>Archosauria</taxon>
        <taxon>Dinosauria</taxon>
        <taxon>Saurischia</taxon>
        <taxon>Theropoda</taxon>
        <taxon>Coelurosauria</taxon>
        <taxon>Aves</taxon>
        <taxon>Neognathae</taxon>
        <taxon>Neoaves</taxon>
        <taxon>Telluraves</taxon>
        <taxon>Australaves</taxon>
        <taxon>Psittaciformes</taxon>
        <taxon>Psittacidae</taxon>
        <taxon>Amazona</taxon>
    </lineage>
</organism>
<feature type="compositionally biased region" description="Acidic residues" evidence="21">
    <location>
        <begin position="578"/>
        <end position="594"/>
    </location>
</feature>
<dbReference type="EMBL" id="VXAR01013554">
    <property type="protein sequence ID" value="NXK83705.1"/>
    <property type="molecule type" value="Genomic_DNA"/>
</dbReference>
<evidence type="ECO:0000256" key="14">
    <source>
        <dbReference type="ARBA" id="ARBA00022842"/>
    </source>
</evidence>
<evidence type="ECO:0000256" key="2">
    <source>
        <dbReference type="ARBA" id="ARBA00001946"/>
    </source>
</evidence>
<dbReference type="GO" id="GO:0000184">
    <property type="term" value="P:nuclear-transcribed mRNA catabolic process, nonsense-mediated decay"/>
    <property type="evidence" value="ECO:0007669"/>
    <property type="project" value="UniProtKB-KW"/>
</dbReference>
<dbReference type="SUPFAM" id="SSF53098">
    <property type="entry name" value="Ribonuclease H-like"/>
    <property type="match status" value="1"/>
</dbReference>
<protein>
    <recommendedName>
        <fullName evidence="7">Poly(A)-specific ribonuclease PARN</fullName>
        <ecNumber evidence="6">3.1.13.4</ecNumber>
    </recommendedName>
    <alternativeName>
        <fullName evidence="19">Polyadenylate-specific ribonuclease</fullName>
    </alternativeName>
</protein>
<feature type="compositionally biased region" description="Basic residues" evidence="21">
    <location>
        <begin position="607"/>
        <end position="616"/>
    </location>
</feature>
<feature type="region of interest" description="Disordered" evidence="21">
    <location>
        <begin position="563"/>
        <end position="623"/>
    </location>
</feature>
<evidence type="ECO:0000256" key="1">
    <source>
        <dbReference type="ARBA" id="ARBA00001663"/>
    </source>
</evidence>
<evidence type="ECO:0000256" key="17">
    <source>
        <dbReference type="ARBA" id="ARBA00023161"/>
    </source>
</evidence>
<evidence type="ECO:0000259" key="22">
    <source>
        <dbReference type="PROSITE" id="PS51061"/>
    </source>
</evidence>
<comment type="subunit">
    <text evidence="20">Homodimer. Found in a mRNA decay complex with RENT1, RENT2 and RENT3B. Interacts with KHSRP. Interacts with CELF1/CUGBP1. Interacts with ZC3HAV1 in an RNA-independent manner. Interacts with DHX36.</text>
</comment>
<keyword evidence="11" id="KW-0479">Metal-binding</keyword>
<comment type="subcellular location">
    <subcellularLocation>
        <location evidence="3">Cytoplasm</location>
    </subcellularLocation>
    <subcellularLocation>
        <location evidence="4">Nucleus</location>
        <location evidence="4">Nucleolus</location>
    </subcellularLocation>
</comment>
<comment type="caution">
    <text evidence="23">The sequence shown here is derived from an EMBL/GenBank/DDBJ whole genome shotgun (WGS) entry which is preliminary data.</text>
</comment>
<feature type="domain" description="R3H" evidence="22">
    <location>
        <begin position="178"/>
        <end position="245"/>
    </location>
</feature>
<dbReference type="GO" id="GO:0046872">
    <property type="term" value="F:metal ion binding"/>
    <property type="evidence" value="ECO:0007669"/>
    <property type="project" value="UniProtKB-KW"/>
</dbReference>
<evidence type="ECO:0000256" key="8">
    <source>
        <dbReference type="ARBA" id="ARBA00022490"/>
    </source>
</evidence>
<dbReference type="CDD" id="cd12428">
    <property type="entry name" value="RRM_PARN"/>
    <property type="match status" value="1"/>
</dbReference>
<evidence type="ECO:0000256" key="4">
    <source>
        <dbReference type="ARBA" id="ARBA00004604"/>
    </source>
</evidence>
<dbReference type="InterPro" id="IPR001374">
    <property type="entry name" value="R3H_dom"/>
</dbReference>
<evidence type="ECO:0000256" key="7">
    <source>
        <dbReference type="ARBA" id="ARBA00015918"/>
    </source>
</evidence>
<evidence type="ECO:0000256" key="5">
    <source>
        <dbReference type="ARBA" id="ARBA00008372"/>
    </source>
</evidence>
<dbReference type="GO" id="GO:0004535">
    <property type="term" value="F:poly(A)-specific ribonuclease activity"/>
    <property type="evidence" value="ECO:0007669"/>
    <property type="project" value="UniProtKB-EC"/>
</dbReference>
<keyword evidence="15" id="KW-0694">RNA-binding</keyword>
<dbReference type="Gene3D" id="3.30.70.330">
    <property type="match status" value="1"/>
</dbReference>
<dbReference type="InterPro" id="IPR034042">
    <property type="entry name" value="PARN_R3H"/>
</dbReference>
<dbReference type="FunFam" id="3.30.70.330:FF:000196">
    <property type="entry name" value="Poly(A)-specific ribonuclease PARN"/>
    <property type="match status" value="1"/>
</dbReference>
<evidence type="ECO:0000256" key="10">
    <source>
        <dbReference type="ARBA" id="ARBA00022722"/>
    </source>
</evidence>
<evidence type="ECO:0000256" key="3">
    <source>
        <dbReference type="ARBA" id="ARBA00004496"/>
    </source>
</evidence>
<evidence type="ECO:0000256" key="20">
    <source>
        <dbReference type="ARBA" id="ARBA00064965"/>
    </source>
</evidence>
<evidence type="ECO:0000256" key="6">
    <source>
        <dbReference type="ARBA" id="ARBA00012161"/>
    </source>
</evidence>
<comment type="similarity">
    <text evidence="5">Belongs to the CAF1 family.</text>
</comment>
<dbReference type="Pfam" id="PF01424">
    <property type="entry name" value="R3H"/>
    <property type="match status" value="1"/>
</dbReference>
<dbReference type="InterPro" id="IPR051181">
    <property type="entry name" value="CAF1_poly(A)_ribonucleases"/>
</dbReference>
<feature type="compositionally biased region" description="Polar residues" evidence="21">
    <location>
        <begin position="563"/>
        <end position="577"/>
    </location>
</feature>
<comment type="catalytic activity">
    <reaction evidence="1">
        <text>Exonucleolytic cleavage of poly(A) to 5'-AMP.</text>
        <dbReference type="EC" id="3.1.13.4"/>
    </reaction>
</comment>
<evidence type="ECO:0000256" key="13">
    <source>
        <dbReference type="ARBA" id="ARBA00022839"/>
    </source>
</evidence>
<dbReference type="InterPro" id="IPR036867">
    <property type="entry name" value="R3H_dom_sf"/>
</dbReference>
<dbReference type="InterPro" id="IPR012337">
    <property type="entry name" value="RNaseH-like_sf"/>
</dbReference>
<evidence type="ECO:0000256" key="16">
    <source>
        <dbReference type="ARBA" id="ARBA00022990"/>
    </source>
</evidence>
<keyword evidence="18" id="KW-0539">Nucleus</keyword>
<dbReference type="InterPro" id="IPR035979">
    <property type="entry name" value="RBD_domain_sf"/>
</dbReference>
<dbReference type="PANTHER" id="PTHR15092">
    <property type="entry name" value="POLY A -SPECIFIC RIBONUCLEASE/TARGET OF EGR1, MEMBER 1"/>
    <property type="match status" value="1"/>
</dbReference>
<accession>A0A7L0MS85</accession>
<dbReference type="GO" id="GO:0003723">
    <property type="term" value="F:RNA binding"/>
    <property type="evidence" value="ECO:0007669"/>
    <property type="project" value="UniProtKB-KW"/>
</dbReference>
<dbReference type="EC" id="3.1.13.4" evidence="6"/>
<proteinExistence type="inferred from homology"/>
<reference evidence="23 24" key="1">
    <citation type="submission" date="2019-09" db="EMBL/GenBank/DDBJ databases">
        <title>Bird 10,000 Genomes (B10K) Project - Family phase.</title>
        <authorList>
            <person name="Zhang G."/>
        </authorList>
    </citation>
    <scope>NUCLEOTIDE SEQUENCE [LARGE SCALE GENOMIC DNA]</scope>
    <source>
        <strain evidence="23">B10K-DU-001-46</strain>
        <tissue evidence="23">Muscle</tissue>
    </source>
</reference>
<dbReference type="AlphaFoldDB" id="A0A7L0MS85"/>
<dbReference type="PANTHER" id="PTHR15092:SF44">
    <property type="entry name" value="POLY(A)-SPECIFIC RIBONUCLEASE PARN"/>
    <property type="match status" value="1"/>
</dbReference>
<evidence type="ECO:0000313" key="23">
    <source>
        <dbReference type="EMBL" id="NXK83705.1"/>
    </source>
</evidence>
<dbReference type="InterPro" id="IPR014789">
    <property type="entry name" value="PolyA-riboNase_RNA-binding"/>
</dbReference>
<sequence>FTHLPADFKENLNKVYEAIEESDFLAIDGEFSGISDGPSVSALTNGFDTPEERYQKLKKHSMDFLLFQFGLCTFKYDHTEEKYIMKSFNFYIFPKPFNRSSPDVKFVCQSSSIDFLANQGFDFNKVFRNGIPYLNQEEERQLREQYDEKRSQANGAGSLSYISPNATKCPVTIPEDQKKFIEKVVEQIEDLLKNEENESLELEPCTGFQRKLIYQTLSWKYPKGIHVETVESDKKERYIVISKVNEEERKRREQQKQAKEQEELNDAVGFSRVIHAIANSGKLVIGHNMLLDVMHTIHQFYCPLPDDLNEFKEVTSCVFPRLLDTKLMASTQPFKEIINNTSLAELEKRLKEVPFSSPKVESADGFPSYDTASEQLHEAGYDAYITGLCFISMANFLGSFLSPPKNHVSARSKLIEPFFNKLFLMRVMDIPYLNLEGPDLQPKRDHVLHVTFPKEWKTSDLYQLFSAFGNIQVSWIDDTSAFVSLSKPEQVQIAVNTSRYAESYRIQTYAEYVEKKHEDKRAKRKCTEDSWKEMERKRLKTQCTSYVSQSRYYCVNSFTGTGTSTVGKRSMSPIQEETSSDDMEEEGQDPEYDQTDSCAESLPDGKKRAKKFKKIKTGQVPAG</sequence>
<feature type="non-terminal residue" evidence="23">
    <location>
        <position position="1"/>
    </location>
</feature>
<evidence type="ECO:0000313" key="24">
    <source>
        <dbReference type="Proteomes" id="UP000531168"/>
    </source>
</evidence>
<evidence type="ECO:0000256" key="19">
    <source>
        <dbReference type="ARBA" id="ARBA00031923"/>
    </source>
</evidence>
<dbReference type="SUPFAM" id="SSF54928">
    <property type="entry name" value="RNA-binding domain, RBD"/>
    <property type="match status" value="1"/>
</dbReference>
<evidence type="ECO:0000256" key="9">
    <source>
        <dbReference type="ARBA" id="ARBA00022553"/>
    </source>
</evidence>
<dbReference type="FunFam" id="3.30.420.10:FF:000035">
    <property type="entry name" value="Poly(A)-specific ribonuclease PARN"/>
    <property type="match status" value="1"/>
</dbReference>
<dbReference type="GO" id="GO:1990431">
    <property type="term" value="P:priRNA 3'-end processing"/>
    <property type="evidence" value="ECO:0007669"/>
    <property type="project" value="TreeGrafter"/>
</dbReference>
<keyword evidence="8" id="KW-0963">Cytoplasm</keyword>
<keyword evidence="14" id="KW-0460">Magnesium</keyword>
<dbReference type="PROSITE" id="PS51061">
    <property type="entry name" value="R3H"/>
    <property type="match status" value="1"/>
</dbReference>
<evidence type="ECO:0000256" key="21">
    <source>
        <dbReference type="SAM" id="MobiDB-lite"/>
    </source>
</evidence>
<dbReference type="Pfam" id="PF04857">
    <property type="entry name" value="CAF1"/>
    <property type="match status" value="1"/>
</dbReference>
<keyword evidence="24" id="KW-1185">Reference proteome</keyword>
<dbReference type="Pfam" id="PF08675">
    <property type="entry name" value="RNA_bind"/>
    <property type="match status" value="1"/>
</dbReference>
<evidence type="ECO:0000256" key="12">
    <source>
        <dbReference type="ARBA" id="ARBA00022801"/>
    </source>
</evidence>
<dbReference type="FunFam" id="3.30.420.10:FF:000042">
    <property type="entry name" value="poly(A)-specific ribonuclease PARN"/>
    <property type="match status" value="1"/>
</dbReference>
<dbReference type="CDD" id="cd02637">
    <property type="entry name" value="R3H_PARN"/>
    <property type="match status" value="1"/>
</dbReference>
<dbReference type="Proteomes" id="UP000531168">
    <property type="component" value="Unassembled WGS sequence"/>
</dbReference>
<evidence type="ECO:0000256" key="15">
    <source>
        <dbReference type="ARBA" id="ARBA00022884"/>
    </source>
</evidence>
<keyword evidence="10" id="KW-0540">Nuclease</keyword>
<keyword evidence="17" id="KW-0866">Nonsense-mediated mRNA decay</keyword>
<dbReference type="InterPro" id="IPR036397">
    <property type="entry name" value="RNaseH_sf"/>
</dbReference>
<dbReference type="Gene3D" id="3.30.420.10">
    <property type="entry name" value="Ribonuclease H-like superfamily/Ribonuclease H"/>
    <property type="match status" value="2"/>
</dbReference>
<name>A0A7L0MS85_9PSIT</name>
<keyword evidence="13" id="KW-0269">Exonuclease</keyword>
<dbReference type="GO" id="GO:1990432">
    <property type="term" value="P:siRNA 3'-end processing"/>
    <property type="evidence" value="ECO:0007669"/>
    <property type="project" value="TreeGrafter"/>
</dbReference>
<dbReference type="GO" id="GO:0005737">
    <property type="term" value="C:cytoplasm"/>
    <property type="evidence" value="ECO:0007669"/>
    <property type="project" value="UniProtKB-SubCell"/>
</dbReference>
<keyword evidence="12" id="KW-0378">Hydrolase</keyword>
<dbReference type="InterPro" id="IPR012677">
    <property type="entry name" value="Nucleotide-bd_a/b_plait_sf"/>
</dbReference>
<comment type="cofactor">
    <cofactor evidence="2">
        <name>Mg(2+)</name>
        <dbReference type="ChEBI" id="CHEBI:18420"/>
    </cofactor>
</comment>
<dbReference type="SUPFAM" id="SSF82708">
    <property type="entry name" value="R3H domain"/>
    <property type="match status" value="1"/>
</dbReference>
<dbReference type="GO" id="GO:0005730">
    <property type="term" value="C:nucleolus"/>
    <property type="evidence" value="ECO:0007669"/>
    <property type="project" value="UniProtKB-SubCell"/>
</dbReference>